<feature type="compositionally biased region" description="Polar residues" evidence="1">
    <location>
        <begin position="70"/>
        <end position="79"/>
    </location>
</feature>
<organism evidence="2 3">
    <name type="scientific">Solanum verrucosum</name>
    <dbReference type="NCBI Taxonomy" id="315347"/>
    <lineage>
        <taxon>Eukaryota</taxon>
        <taxon>Viridiplantae</taxon>
        <taxon>Streptophyta</taxon>
        <taxon>Embryophyta</taxon>
        <taxon>Tracheophyta</taxon>
        <taxon>Spermatophyta</taxon>
        <taxon>Magnoliopsida</taxon>
        <taxon>eudicotyledons</taxon>
        <taxon>Gunneridae</taxon>
        <taxon>Pentapetalae</taxon>
        <taxon>asterids</taxon>
        <taxon>lamiids</taxon>
        <taxon>Solanales</taxon>
        <taxon>Solanaceae</taxon>
        <taxon>Solanoideae</taxon>
        <taxon>Solaneae</taxon>
        <taxon>Solanum</taxon>
    </lineage>
</organism>
<reference evidence="2" key="1">
    <citation type="submission" date="2023-08" db="EMBL/GenBank/DDBJ databases">
        <title>A de novo genome assembly of Solanum verrucosum Schlechtendal, a Mexican diploid species geographically isolated from the other diploid A-genome species in potato relatives.</title>
        <authorList>
            <person name="Hosaka K."/>
        </authorList>
    </citation>
    <scope>NUCLEOTIDE SEQUENCE</scope>
    <source>
        <tissue evidence="2">Young leaves</tissue>
    </source>
</reference>
<accession>A0AAF0U2L9</accession>
<feature type="region of interest" description="Disordered" evidence="1">
    <location>
        <begin position="1"/>
        <end position="98"/>
    </location>
</feature>
<name>A0AAF0U2L9_SOLVR</name>
<keyword evidence="3" id="KW-1185">Reference proteome</keyword>
<gene>
    <name evidence="2" type="ORF">MTR67_031499</name>
</gene>
<evidence type="ECO:0000256" key="1">
    <source>
        <dbReference type="SAM" id="MobiDB-lite"/>
    </source>
</evidence>
<evidence type="ECO:0000313" key="3">
    <source>
        <dbReference type="Proteomes" id="UP001234989"/>
    </source>
</evidence>
<sequence length="98" mass="10920">MLVVRGSPLQPLPKLSSENRLSLDPWIDPRSVGQTTVHRPDHGPWSMSMDLGPLYPASNANDNRPARTVVRSTIRSKSLSGRLDLRPQPTDHRLTYGP</sequence>
<proteinExistence type="predicted"/>
<evidence type="ECO:0000313" key="2">
    <source>
        <dbReference type="EMBL" id="WMV38114.1"/>
    </source>
</evidence>
<dbReference type="Proteomes" id="UP001234989">
    <property type="component" value="Chromosome 7"/>
</dbReference>
<dbReference type="EMBL" id="CP133618">
    <property type="protein sequence ID" value="WMV38114.1"/>
    <property type="molecule type" value="Genomic_DNA"/>
</dbReference>
<protein>
    <submittedName>
        <fullName evidence="2">Uncharacterized protein</fullName>
    </submittedName>
</protein>
<feature type="compositionally biased region" description="Basic and acidic residues" evidence="1">
    <location>
        <begin position="83"/>
        <end position="98"/>
    </location>
</feature>
<dbReference type="AlphaFoldDB" id="A0AAF0U2L9"/>